<evidence type="ECO:0000313" key="3">
    <source>
        <dbReference type="Proteomes" id="UP000201169"/>
    </source>
</evidence>
<dbReference type="InterPro" id="IPR036163">
    <property type="entry name" value="HMA_dom_sf"/>
</dbReference>
<dbReference type="RefSeq" id="WP_094324786.1">
    <property type="nucleotide sequence ID" value="NZ_CP022347.1"/>
</dbReference>
<dbReference type="EMBL" id="CP022347">
    <property type="protein sequence ID" value="ASQ29998.1"/>
    <property type="molecule type" value="Genomic_DNA"/>
</dbReference>
<name>A0A222MWG2_9BACT</name>
<dbReference type="Proteomes" id="UP000201169">
    <property type="component" value="Chromosome"/>
</dbReference>
<gene>
    <name evidence="2" type="ORF">CAV_0330</name>
</gene>
<proteinExistence type="predicted"/>
<dbReference type="KEGG" id="cavi:CAV_0330"/>
<dbReference type="OrthoDB" id="677920at2"/>
<reference evidence="2 3" key="1">
    <citation type="submission" date="2017-07" db="EMBL/GenBank/DDBJ databases">
        <title>Analysis of two Campylobacter avium genomes and identification of a novel hippuricase gene.</title>
        <authorList>
            <person name="Miller W.G."/>
            <person name="Chapman M.H."/>
            <person name="Yee E."/>
            <person name="Revez J."/>
            <person name="Bono J.L."/>
            <person name="Rossi M."/>
        </authorList>
    </citation>
    <scope>NUCLEOTIDE SEQUENCE [LARGE SCALE GENOMIC DNA]</scope>
    <source>
        <strain evidence="2 3">LMG 24591</strain>
    </source>
</reference>
<dbReference type="Gene3D" id="3.30.70.100">
    <property type="match status" value="1"/>
</dbReference>
<evidence type="ECO:0000313" key="2">
    <source>
        <dbReference type="EMBL" id="ASQ29998.1"/>
    </source>
</evidence>
<dbReference type="CDD" id="cd00371">
    <property type="entry name" value="HMA"/>
    <property type="match status" value="1"/>
</dbReference>
<organism evidence="2 3">
    <name type="scientific">Campylobacter avium LMG 24591</name>
    <dbReference type="NCBI Taxonomy" id="522484"/>
    <lineage>
        <taxon>Bacteria</taxon>
        <taxon>Pseudomonadati</taxon>
        <taxon>Campylobacterota</taxon>
        <taxon>Epsilonproteobacteria</taxon>
        <taxon>Campylobacterales</taxon>
        <taxon>Campylobacteraceae</taxon>
        <taxon>Campylobacter</taxon>
    </lineage>
</organism>
<evidence type="ECO:0000259" key="1">
    <source>
        <dbReference type="Pfam" id="PF00403"/>
    </source>
</evidence>
<dbReference type="GO" id="GO:0046872">
    <property type="term" value="F:metal ion binding"/>
    <property type="evidence" value="ECO:0007669"/>
    <property type="project" value="InterPro"/>
</dbReference>
<dbReference type="InterPro" id="IPR006121">
    <property type="entry name" value="HMA_dom"/>
</dbReference>
<sequence>MKKFEVDNVNCANCANLIKNALRADFGEVEVDFSTKPAILSLELSDDKIENLKEALSDLNFPILRAL</sequence>
<accession>A0A222MWG2</accession>
<feature type="domain" description="HMA" evidence="1">
    <location>
        <begin position="4"/>
        <end position="61"/>
    </location>
</feature>
<dbReference type="Pfam" id="PF00403">
    <property type="entry name" value="HMA"/>
    <property type="match status" value="1"/>
</dbReference>
<dbReference type="SUPFAM" id="SSF55008">
    <property type="entry name" value="HMA, heavy metal-associated domain"/>
    <property type="match status" value="1"/>
</dbReference>
<dbReference type="AlphaFoldDB" id="A0A222MWG2"/>
<keyword evidence="3" id="KW-1185">Reference proteome</keyword>
<protein>
    <submittedName>
        <fullName evidence="2">Heavy-metal-associated domain protein, putative copper metallochaperone CopZ</fullName>
    </submittedName>
</protein>